<protein>
    <submittedName>
        <fullName evidence="5">Autoinducer binding domain-containing protein</fullName>
    </submittedName>
</protein>
<dbReference type="OrthoDB" id="7763579at2"/>
<dbReference type="SUPFAM" id="SSF46894">
    <property type="entry name" value="C-terminal effector domain of the bipartite response regulators"/>
    <property type="match status" value="1"/>
</dbReference>
<name>A0A521FC82_9RHOB</name>
<evidence type="ECO:0000259" key="4">
    <source>
        <dbReference type="PROSITE" id="PS50043"/>
    </source>
</evidence>
<evidence type="ECO:0000256" key="1">
    <source>
        <dbReference type="ARBA" id="ARBA00023015"/>
    </source>
</evidence>
<dbReference type="Proteomes" id="UP000319014">
    <property type="component" value="Unassembled WGS sequence"/>
</dbReference>
<dbReference type="Gene3D" id="1.10.10.10">
    <property type="entry name" value="Winged helix-like DNA-binding domain superfamily/Winged helix DNA-binding domain"/>
    <property type="match status" value="1"/>
</dbReference>
<dbReference type="AlphaFoldDB" id="A0A521FC82"/>
<proteinExistence type="predicted"/>
<evidence type="ECO:0000256" key="2">
    <source>
        <dbReference type="ARBA" id="ARBA00023125"/>
    </source>
</evidence>
<gene>
    <name evidence="5" type="ORF">SAMN06265221_12039</name>
</gene>
<dbReference type="InterPro" id="IPR005143">
    <property type="entry name" value="TF_LuxR_autoind-bd_dom"/>
</dbReference>
<dbReference type="Gene3D" id="3.30.450.80">
    <property type="entry name" value="Transcription factor LuxR-like, autoinducer-binding domain"/>
    <property type="match status" value="1"/>
</dbReference>
<dbReference type="Pfam" id="PF00196">
    <property type="entry name" value="GerE"/>
    <property type="match status" value="1"/>
</dbReference>
<keyword evidence="3" id="KW-0804">Transcription</keyword>
<keyword evidence="2" id="KW-0238">DNA-binding</keyword>
<evidence type="ECO:0000313" key="5">
    <source>
        <dbReference type="EMBL" id="SMO93769.1"/>
    </source>
</evidence>
<dbReference type="PANTHER" id="PTHR44688:SF16">
    <property type="entry name" value="DNA-BINDING TRANSCRIPTIONAL ACTIVATOR DEVR_DOSR"/>
    <property type="match status" value="1"/>
</dbReference>
<sequence length="210" mass="23342">MIRAFIPNYDAEAARLSAFAPSGWVLAFNLTPFGPKLMDNTFPKKWQEIYGQGPTFQHDPVWKWIAQTSDSMIRWSEITIPDELNILAAARSHGLVYGAAFQSKIGGKQSFLSVSRKDREFLDAEMSEMSAKFTLWSNLLDNDAGLTPNERAVLFLLRDGLSQTEVAAKLNVSLPTIKARLKQIHAKLGATNTTQAVAMATVMDQLKHLS</sequence>
<dbReference type="PRINTS" id="PR00038">
    <property type="entry name" value="HTHLUXR"/>
</dbReference>
<dbReference type="SUPFAM" id="SSF75516">
    <property type="entry name" value="Pheromone-binding domain of LuxR-like quorum-sensing transcription factors"/>
    <property type="match status" value="1"/>
</dbReference>
<accession>A0A521FC82</accession>
<dbReference type="EMBL" id="FXTK01000020">
    <property type="protein sequence ID" value="SMO93769.1"/>
    <property type="molecule type" value="Genomic_DNA"/>
</dbReference>
<evidence type="ECO:0000256" key="3">
    <source>
        <dbReference type="ARBA" id="ARBA00023163"/>
    </source>
</evidence>
<organism evidence="5 6">
    <name type="scientific">Paracoccus laeviglucosivorans</name>
    <dbReference type="NCBI Taxonomy" id="1197861"/>
    <lineage>
        <taxon>Bacteria</taxon>
        <taxon>Pseudomonadati</taxon>
        <taxon>Pseudomonadota</taxon>
        <taxon>Alphaproteobacteria</taxon>
        <taxon>Rhodobacterales</taxon>
        <taxon>Paracoccaceae</taxon>
        <taxon>Paracoccus</taxon>
    </lineage>
</organism>
<dbReference type="PROSITE" id="PS50043">
    <property type="entry name" value="HTH_LUXR_2"/>
    <property type="match status" value="1"/>
</dbReference>
<evidence type="ECO:0000313" key="6">
    <source>
        <dbReference type="Proteomes" id="UP000319014"/>
    </source>
</evidence>
<keyword evidence="6" id="KW-1185">Reference proteome</keyword>
<dbReference type="InterPro" id="IPR016032">
    <property type="entry name" value="Sig_transdc_resp-reg_C-effctor"/>
</dbReference>
<dbReference type="PANTHER" id="PTHR44688">
    <property type="entry name" value="DNA-BINDING TRANSCRIPTIONAL ACTIVATOR DEVR_DOSR"/>
    <property type="match status" value="1"/>
</dbReference>
<dbReference type="InterPro" id="IPR036693">
    <property type="entry name" value="TF_LuxR_autoind-bd_dom_sf"/>
</dbReference>
<dbReference type="CDD" id="cd06170">
    <property type="entry name" value="LuxR_C_like"/>
    <property type="match status" value="1"/>
</dbReference>
<reference evidence="5 6" key="1">
    <citation type="submission" date="2017-05" db="EMBL/GenBank/DDBJ databases">
        <authorList>
            <person name="Varghese N."/>
            <person name="Submissions S."/>
        </authorList>
    </citation>
    <scope>NUCLEOTIDE SEQUENCE [LARGE SCALE GENOMIC DNA]</scope>
    <source>
        <strain evidence="5 6">DSM 100094</strain>
    </source>
</reference>
<feature type="domain" description="HTH luxR-type" evidence="4">
    <location>
        <begin position="139"/>
        <end position="204"/>
    </location>
</feature>
<dbReference type="InterPro" id="IPR036388">
    <property type="entry name" value="WH-like_DNA-bd_sf"/>
</dbReference>
<dbReference type="RefSeq" id="WP_142664436.1">
    <property type="nucleotide sequence ID" value="NZ_FXTK01000020.1"/>
</dbReference>
<dbReference type="InterPro" id="IPR000792">
    <property type="entry name" value="Tscrpt_reg_LuxR_C"/>
</dbReference>
<dbReference type="GO" id="GO:0003677">
    <property type="term" value="F:DNA binding"/>
    <property type="evidence" value="ECO:0007669"/>
    <property type="project" value="UniProtKB-KW"/>
</dbReference>
<dbReference type="GO" id="GO:0006355">
    <property type="term" value="P:regulation of DNA-templated transcription"/>
    <property type="evidence" value="ECO:0007669"/>
    <property type="project" value="InterPro"/>
</dbReference>
<keyword evidence="1" id="KW-0805">Transcription regulation</keyword>
<dbReference type="Pfam" id="PF03472">
    <property type="entry name" value="Autoind_bind"/>
    <property type="match status" value="1"/>
</dbReference>
<dbReference type="SMART" id="SM00421">
    <property type="entry name" value="HTH_LUXR"/>
    <property type="match status" value="1"/>
</dbReference>